<evidence type="ECO:0000313" key="7">
    <source>
        <dbReference type="EMBL" id="PHH59096.1"/>
    </source>
</evidence>
<feature type="compositionally biased region" description="Low complexity" evidence="5">
    <location>
        <begin position="200"/>
        <end position="215"/>
    </location>
</feature>
<dbReference type="PANTHER" id="PTHR45831">
    <property type="entry name" value="LD24721P"/>
    <property type="match status" value="1"/>
</dbReference>
<evidence type="ECO:0000256" key="1">
    <source>
        <dbReference type="ARBA" id="ARBA00008175"/>
    </source>
</evidence>
<dbReference type="FunFam" id="1.10.260.100:FF:000011">
    <property type="entry name" value="TPR Domain containing protein"/>
    <property type="match status" value="1"/>
</dbReference>
<dbReference type="EMBL" id="NJET01000241">
    <property type="protein sequence ID" value="PHH59096.1"/>
    <property type="molecule type" value="Genomic_DNA"/>
</dbReference>
<dbReference type="GO" id="GO:0016020">
    <property type="term" value="C:membrane"/>
    <property type="evidence" value="ECO:0007669"/>
    <property type="project" value="TreeGrafter"/>
</dbReference>
<name>A0A2C5XUH9_9HYPO</name>
<dbReference type="OrthoDB" id="2335338at2759"/>
<evidence type="ECO:0000256" key="2">
    <source>
        <dbReference type="ARBA" id="ARBA00022737"/>
    </source>
</evidence>
<comment type="caution">
    <text evidence="7">The sequence shown here is derived from an EMBL/GenBank/DDBJ whole genome shotgun (WGS) entry which is preliminary data.</text>
</comment>
<dbReference type="InterPro" id="IPR032374">
    <property type="entry name" value="SGTA_dimer"/>
</dbReference>
<dbReference type="AlphaFoldDB" id="A0A2C5XUH9"/>
<dbReference type="FunFam" id="1.25.40.10:FF:000207">
    <property type="entry name" value="Small glutamine-rich tetratricopeptide repeat-containing protein"/>
    <property type="match status" value="1"/>
</dbReference>
<dbReference type="Proteomes" id="UP000226192">
    <property type="component" value="Unassembled WGS sequence"/>
</dbReference>
<dbReference type="InterPro" id="IPR019734">
    <property type="entry name" value="TPR_rpt"/>
</dbReference>
<evidence type="ECO:0000256" key="5">
    <source>
        <dbReference type="SAM" id="MobiDB-lite"/>
    </source>
</evidence>
<reference evidence="7 8" key="1">
    <citation type="submission" date="2017-06" db="EMBL/GenBank/DDBJ databases">
        <title>Ant-infecting Ophiocordyceps genomes reveal a high diversity of potential behavioral manipulation genes and a possible major role for enterotoxins.</title>
        <authorList>
            <person name="De Bekker C."/>
            <person name="Evans H.C."/>
            <person name="Brachmann A."/>
            <person name="Hughes D.P."/>
        </authorList>
    </citation>
    <scope>NUCLEOTIDE SEQUENCE [LARGE SCALE GENOMIC DNA]</scope>
    <source>
        <strain evidence="7 8">Map64</strain>
    </source>
</reference>
<dbReference type="GO" id="GO:0060090">
    <property type="term" value="F:molecular adaptor activity"/>
    <property type="evidence" value="ECO:0007669"/>
    <property type="project" value="TreeGrafter"/>
</dbReference>
<feature type="compositionally biased region" description="Polar residues" evidence="5">
    <location>
        <begin position="326"/>
        <end position="342"/>
    </location>
</feature>
<dbReference type="Pfam" id="PF13432">
    <property type="entry name" value="TPR_16"/>
    <property type="match status" value="1"/>
</dbReference>
<feature type="region of interest" description="Disordered" evidence="5">
    <location>
        <begin position="199"/>
        <end position="222"/>
    </location>
</feature>
<dbReference type="GO" id="GO:0072380">
    <property type="term" value="C:TRC complex"/>
    <property type="evidence" value="ECO:0007669"/>
    <property type="project" value="TreeGrafter"/>
</dbReference>
<dbReference type="Gene3D" id="1.10.260.100">
    <property type="match status" value="1"/>
</dbReference>
<dbReference type="InterPro" id="IPR047150">
    <property type="entry name" value="SGT"/>
</dbReference>
<dbReference type="FunFam" id="1.20.5.420:FF:000005">
    <property type="entry name" value="Hsc70 cochaperone (SGT), putative"/>
    <property type="match status" value="1"/>
</dbReference>
<evidence type="ECO:0000313" key="8">
    <source>
        <dbReference type="Proteomes" id="UP000226192"/>
    </source>
</evidence>
<dbReference type="SMART" id="SM00028">
    <property type="entry name" value="TPR"/>
    <property type="match status" value="3"/>
</dbReference>
<proteinExistence type="inferred from homology"/>
<accession>A0A2C5XUH9</accession>
<dbReference type="SUPFAM" id="SSF48452">
    <property type="entry name" value="TPR-like"/>
    <property type="match status" value="1"/>
</dbReference>
<keyword evidence="8" id="KW-1185">Reference proteome</keyword>
<gene>
    <name evidence="7" type="ORF">CDD81_3807</name>
</gene>
<dbReference type="InterPro" id="IPR011990">
    <property type="entry name" value="TPR-like_helical_dom_sf"/>
</dbReference>
<evidence type="ECO:0000256" key="4">
    <source>
        <dbReference type="PROSITE-ProRule" id="PRU00339"/>
    </source>
</evidence>
<dbReference type="PANTHER" id="PTHR45831:SF2">
    <property type="entry name" value="LD24721P"/>
    <property type="match status" value="1"/>
</dbReference>
<dbReference type="STRING" id="1399860.A0A2C5XUH9"/>
<evidence type="ECO:0000256" key="3">
    <source>
        <dbReference type="ARBA" id="ARBA00022803"/>
    </source>
</evidence>
<dbReference type="Gene3D" id="1.25.40.10">
    <property type="entry name" value="Tetratricopeptide repeat domain"/>
    <property type="match status" value="1"/>
</dbReference>
<dbReference type="GO" id="GO:0006620">
    <property type="term" value="P:post-translational protein targeting to endoplasmic reticulum membrane"/>
    <property type="evidence" value="ECO:0007669"/>
    <property type="project" value="TreeGrafter"/>
</dbReference>
<organism evidence="7 8">
    <name type="scientific">Ophiocordyceps australis</name>
    <dbReference type="NCBI Taxonomy" id="1399860"/>
    <lineage>
        <taxon>Eukaryota</taxon>
        <taxon>Fungi</taxon>
        <taxon>Dikarya</taxon>
        <taxon>Ascomycota</taxon>
        <taxon>Pezizomycotina</taxon>
        <taxon>Sordariomycetes</taxon>
        <taxon>Hypocreomycetidae</taxon>
        <taxon>Hypocreales</taxon>
        <taxon>Ophiocordycipitaceae</taxon>
        <taxon>Ophiocordyceps</taxon>
    </lineage>
</organism>
<feature type="domain" description="SGTA homodimerisation" evidence="6">
    <location>
        <begin position="9"/>
        <end position="67"/>
    </location>
</feature>
<keyword evidence="3 4" id="KW-0802">TPR repeat</keyword>
<dbReference type="PROSITE" id="PS50005">
    <property type="entry name" value="TPR"/>
    <property type="match status" value="1"/>
</dbReference>
<dbReference type="Pfam" id="PF16546">
    <property type="entry name" value="SGTA_dimer"/>
    <property type="match status" value="1"/>
</dbReference>
<feature type="repeat" description="TPR" evidence="4">
    <location>
        <begin position="78"/>
        <end position="111"/>
    </location>
</feature>
<dbReference type="Gene3D" id="1.20.5.420">
    <property type="entry name" value="Immunoglobulin FC, subunit C"/>
    <property type="match status" value="1"/>
</dbReference>
<feature type="region of interest" description="Disordered" evidence="5">
    <location>
        <begin position="288"/>
        <end position="342"/>
    </location>
</feature>
<protein>
    <recommendedName>
        <fullName evidence="6">SGTA homodimerisation domain-containing protein</fullName>
    </recommendedName>
</protein>
<keyword evidence="2" id="KW-0677">Repeat</keyword>
<comment type="similarity">
    <text evidence="1">Belongs to the SGT family.</text>
</comment>
<sequence length="342" mass="34823">MTSTENLSSKQRLALAICDFLTTSSKDGTLAPDDAESVDVAINCISECFKITTTSTPSTPSLLSIFEASGPAPSSKHAEALKNKGNAAMAQRDYPAAIAFYSQALDMFPRNAIFLSNRAAAHSAAGDHEAARGDAEAAVRADEGYTKGWSRLGLARYALGDPRGAMEAYQQGMMHEGNGGSDVMRKGYEKAKRTVEELDAAPATRSASATSPSSGGAAGAAGMPDLSSLASMLGGGAGGGAGAGAGGQGGMPDLSSIMNNPMFAGMAQNLMSNPDLMGRLMNNPRLRDMASQFSSGGGMPDLNSLMSDPNIAEMARSMMGGASPGADNSSNPGRGSGPANES</sequence>
<evidence type="ECO:0000259" key="6">
    <source>
        <dbReference type="Pfam" id="PF16546"/>
    </source>
</evidence>